<dbReference type="InterPro" id="IPR024498">
    <property type="entry name" value="DUF2786"/>
</dbReference>
<reference evidence="3 4" key="1">
    <citation type="submission" date="2016-02" db="EMBL/GenBank/DDBJ databases">
        <title>Species-wide whole genome sequencing reveals diversity, host range in Lonsdalea quercina.</title>
        <authorList>
            <person name="Li Y."/>
        </authorList>
    </citation>
    <scope>NUCLEOTIDE SEQUENCE [LARGE SCALE GENOMIC DNA]</scope>
    <source>
        <strain evidence="3 4">CFCC 12721</strain>
    </source>
</reference>
<dbReference type="Proteomes" id="UP000250186">
    <property type="component" value="Unassembled WGS sequence"/>
</dbReference>
<dbReference type="EMBL" id="LUSW01000052">
    <property type="protein sequence ID" value="RAT30805.1"/>
    <property type="molecule type" value="Genomic_DNA"/>
</dbReference>
<organism evidence="3 4">
    <name type="scientific">Lonsdalea populi</name>
    <dbReference type="NCBI Taxonomy" id="1172565"/>
    <lineage>
        <taxon>Bacteria</taxon>
        <taxon>Pseudomonadati</taxon>
        <taxon>Pseudomonadota</taxon>
        <taxon>Gammaproteobacteria</taxon>
        <taxon>Enterobacterales</taxon>
        <taxon>Pectobacteriaceae</taxon>
        <taxon>Lonsdalea</taxon>
    </lineage>
</organism>
<evidence type="ECO:0008006" key="5">
    <source>
        <dbReference type="Google" id="ProtNLM"/>
    </source>
</evidence>
<gene>
    <name evidence="3" type="ORF">AU492_16215</name>
</gene>
<keyword evidence="4" id="KW-1185">Reference proteome</keyword>
<dbReference type="Pfam" id="PF10979">
    <property type="entry name" value="DUF2786"/>
    <property type="match status" value="1"/>
</dbReference>
<accession>A0ABX9EKF1</accession>
<dbReference type="InterPro" id="IPR016868">
    <property type="entry name" value="Phage_B3_Orf5"/>
</dbReference>
<evidence type="ECO:0000259" key="2">
    <source>
        <dbReference type="Pfam" id="PF23771"/>
    </source>
</evidence>
<comment type="caution">
    <text evidence="3">The sequence shown here is derived from an EMBL/GenBank/DDBJ whole genome shotgun (WGS) entry which is preliminary data.</text>
</comment>
<evidence type="ECO:0000313" key="3">
    <source>
        <dbReference type="EMBL" id="RAT30805.1"/>
    </source>
</evidence>
<proteinExistence type="predicted"/>
<sequence>MPKDEKVIARIRRLMALGTRNSNSHEAARAVALAQRLMQRHGLTEDILSLNEISESVCQSLNSNAEKVPAWLSALATVVCMATGSRCWFGWYSSTSSSGVSRARRSLHFYGFNERPQVASYIFTVLQRQLKVASDAHMAGYRSRRILLKTLRRRADQFREGWVTGVWLVLQSFVPSEGEKAVLQHWLMQRHAGDALTGLNERAAGRCRGDRVARHAGFLNGRATKVHSDITGTQAPRQITVGGCGHD</sequence>
<dbReference type="PIRSF" id="PIRSF028111">
    <property type="entry name" value="UCP028111"/>
    <property type="match status" value="1"/>
</dbReference>
<evidence type="ECO:0000259" key="1">
    <source>
        <dbReference type="Pfam" id="PF10979"/>
    </source>
</evidence>
<feature type="domain" description="DUF7168" evidence="2">
    <location>
        <begin position="62"/>
        <end position="190"/>
    </location>
</feature>
<name>A0ABX9EKF1_9GAMM</name>
<feature type="domain" description="DUF2786" evidence="1">
    <location>
        <begin position="6"/>
        <end position="44"/>
    </location>
</feature>
<evidence type="ECO:0000313" key="4">
    <source>
        <dbReference type="Proteomes" id="UP000250186"/>
    </source>
</evidence>
<dbReference type="InterPro" id="IPR055592">
    <property type="entry name" value="DUF7168"/>
</dbReference>
<protein>
    <recommendedName>
        <fullName evidence="5">DUF2786 domain-containing protein</fullName>
    </recommendedName>
</protein>
<dbReference type="Pfam" id="PF23771">
    <property type="entry name" value="DUF7168"/>
    <property type="match status" value="1"/>
</dbReference>